<keyword evidence="3" id="KW-0067">ATP-binding</keyword>
<dbReference type="PROSITE" id="PS51192">
    <property type="entry name" value="HELICASE_ATP_BIND_1"/>
    <property type="match status" value="1"/>
</dbReference>
<dbReference type="PROSITE" id="PS50966">
    <property type="entry name" value="ZF_SWIM"/>
    <property type="match status" value="1"/>
</dbReference>
<sequence length="1027" mass="109835">MQQGLLEAIRKACLPGLWSQGVKLAREGAAFGREDRGDAVVIRVKAAGQPVAPTVTLYPADAEWTCDCGGKVDPCAHAVAAAISLSQPAAQGAQGQPAAAGQAQGQPAAQGSAPAGPAARAARLRYRLRRKGLVLALERMIVHASGAEEPLRVSLASLAGRGARGPVSADRPGPRLPELYPTHEDLAVDRLVGQKQHGYFPSDRQPELFAALAGAADVELDGAPIRVSSEAIGPRAAVRDHDDGVVLVVERDPRIDEVIASGVVRCGDTLHLLRETDLTGPKLERLPLRRGFSRGDLGKLVTQVLPELKKRVPVTILSQRLPRAGGASRPRIQLDLSQKDHTLSVVPTLVYGDPPEARIENGRLVHLSGPVPIRDEAAERELLARLRDELHLIPGRRVDFDGAEAIRFASRLEAWDARAFEGARGELFGRAELVPRFVIHDRAFDVEFELSAGPEGDGAGDGGEGSAAPPRRADAAAVIRAWQDGLPLVPLLGGGWAPLPAAWLEKYGARVADLLAARRDDKEVPPAALPALAALCDELEHPRPSGFDRLMPLLDGFASLPEAPLPADLTATLRPYQRRGVDWLSFLRDAGLGGVLADDMGLGKTLQTLCAVRGRTLVVCPRSVVHNWADEIRRFRPGLRHAIYHGSKRALDPAADVTLTTYAVLRNDVERLAAQAWDVVVLDEAQAIKNPDSQAARAAYALRAELRIALSGTPVENRLEELWSLLHFTNRGLLGGRGAFQERYGRPIADGAAGAAAELRQKIRPFVLRRMKREVAPELPPRSDTVLYCELEEAEREVYEAVRAATRKDVVARLAAGASVMAALEALLRLRQAACHPALIPGSGVGPAEAGAARAPRTAPSSKVTRLLEALEECVADGHKALVFSQWTSLLDLVEPHLTAAGISFVRLDGATRDRAGVVGAFQSAGGPPVMLISLKAGGTGLNLTAADHVFLLDPWWNPAVEDQAADRAHRIGQDRPVLVHRLVAKDTVEEGILALQEQKRAIAGAALGEADRAVALTREDLLALLG</sequence>
<dbReference type="InterPro" id="IPR007527">
    <property type="entry name" value="Znf_SWIM"/>
</dbReference>
<dbReference type="InterPro" id="IPR001650">
    <property type="entry name" value="Helicase_C-like"/>
</dbReference>
<name>A0A4P2PY34_SORCE</name>
<keyword evidence="2" id="KW-0378">Hydrolase</keyword>
<proteinExistence type="predicted"/>
<dbReference type="OrthoDB" id="9814088at2"/>
<dbReference type="Proteomes" id="UP000295781">
    <property type="component" value="Chromosome"/>
</dbReference>
<organism evidence="9 10">
    <name type="scientific">Sorangium cellulosum</name>
    <name type="common">Polyangium cellulosum</name>
    <dbReference type="NCBI Taxonomy" id="56"/>
    <lineage>
        <taxon>Bacteria</taxon>
        <taxon>Pseudomonadati</taxon>
        <taxon>Myxococcota</taxon>
        <taxon>Polyangia</taxon>
        <taxon>Polyangiales</taxon>
        <taxon>Polyangiaceae</taxon>
        <taxon>Sorangium</taxon>
    </lineage>
</organism>
<evidence type="ECO:0000313" key="10">
    <source>
        <dbReference type="Proteomes" id="UP000295781"/>
    </source>
</evidence>
<evidence type="ECO:0000259" key="7">
    <source>
        <dbReference type="PROSITE" id="PS51192"/>
    </source>
</evidence>
<dbReference type="Gene3D" id="3.40.50.10810">
    <property type="entry name" value="Tandem AAA-ATPase domain"/>
    <property type="match status" value="1"/>
</dbReference>
<evidence type="ECO:0000256" key="4">
    <source>
        <dbReference type="PROSITE-ProRule" id="PRU00325"/>
    </source>
</evidence>
<dbReference type="PANTHER" id="PTHR45626">
    <property type="entry name" value="TRANSCRIPTION TERMINATION FACTOR 2-RELATED"/>
    <property type="match status" value="1"/>
</dbReference>
<dbReference type="PROSITE" id="PS51194">
    <property type="entry name" value="HELICASE_CTER"/>
    <property type="match status" value="1"/>
</dbReference>
<dbReference type="GO" id="GO:0016787">
    <property type="term" value="F:hydrolase activity"/>
    <property type="evidence" value="ECO:0007669"/>
    <property type="project" value="UniProtKB-KW"/>
</dbReference>
<dbReference type="InterPro" id="IPR049730">
    <property type="entry name" value="SNF2/RAD54-like_C"/>
</dbReference>
<keyword evidence="9" id="KW-0347">Helicase</keyword>
<protein>
    <submittedName>
        <fullName evidence="9">Helicase</fullName>
    </submittedName>
</protein>
<dbReference type="InterPro" id="IPR050628">
    <property type="entry name" value="SNF2_RAD54_helicase_TF"/>
</dbReference>
<evidence type="ECO:0000256" key="1">
    <source>
        <dbReference type="ARBA" id="ARBA00022741"/>
    </source>
</evidence>
<dbReference type="RefSeq" id="WP_129347016.1">
    <property type="nucleotide sequence ID" value="NZ_CP012670.1"/>
</dbReference>
<dbReference type="GO" id="GO:0008094">
    <property type="term" value="F:ATP-dependent activity, acting on DNA"/>
    <property type="evidence" value="ECO:0007669"/>
    <property type="project" value="TreeGrafter"/>
</dbReference>
<feature type="domain" description="Helicase ATP-binding" evidence="7">
    <location>
        <begin position="585"/>
        <end position="732"/>
    </location>
</feature>
<keyword evidence="4" id="KW-0862">Zinc</keyword>
<dbReference type="InterPro" id="IPR014001">
    <property type="entry name" value="Helicase_ATP-bd"/>
</dbReference>
<feature type="domain" description="Helicase C-terminal" evidence="8">
    <location>
        <begin position="863"/>
        <end position="1023"/>
    </location>
</feature>
<evidence type="ECO:0000256" key="5">
    <source>
        <dbReference type="SAM" id="MobiDB-lite"/>
    </source>
</evidence>
<dbReference type="InterPro" id="IPR000330">
    <property type="entry name" value="SNF2_N"/>
</dbReference>
<evidence type="ECO:0000256" key="3">
    <source>
        <dbReference type="ARBA" id="ARBA00022840"/>
    </source>
</evidence>
<evidence type="ECO:0000259" key="8">
    <source>
        <dbReference type="PROSITE" id="PS51194"/>
    </source>
</evidence>
<evidence type="ECO:0000259" key="6">
    <source>
        <dbReference type="PROSITE" id="PS50966"/>
    </source>
</evidence>
<keyword evidence="4" id="KW-0479">Metal-binding</keyword>
<dbReference type="GO" id="GO:0004386">
    <property type="term" value="F:helicase activity"/>
    <property type="evidence" value="ECO:0007669"/>
    <property type="project" value="UniProtKB-KW"/>
</dbReference>
<dbReference type="AlphaFoldDB" id="A0A4P2PY34"/>
<dbReference type="Gene3D" id="3.40.50.300">
    <property type="entry name" value="P-loop containing nucleotide triphosphate hydrolases"/>
    <property type="match status" value="1"/>
</dbReference>
<reference evidence="9 10" key="1">
    <citation type="submission" date="2015-09" db="EMBL/GenBank/DDBJ databases">
        <title>Sorangium comparison.</title>
        <authorList>
            <person name="Zaburannyi N."/>
            <person name="Bunk B."/>
            <person name="Overmann J."/>
            <person name="Mueller R."/>
        </authorList>
    </citation>
    <scope>NUCLEOTIDE SEQUENCE [LARGE SCALE GENOMIC DNA]</scope>
    <source>
        <strain evidence="9 10">So ceGT47</strain>
    </source>
</reference>
<dbReference type="Pfam" id="PF00176">
    <property type="entry name" value="SNF2-rel_dom"/>
    <property type="match status" value="1"/>
</dbReference>
<gene>
    <name evidence="9" type="ORF">SOCEGT47_022260</name>
</gene>
<dbReference type="GO" id="GO:0006281">
    <property type="term" value="P:DNA repair"/>
    <property type="evidence" value="ECO:0007669"/>
    <property type="project" value="TreeGrafter"/>
</dbReference>
<dbReference type="InterPro" id="IPR027417">
    <property type="entry name" value="P-loop_NTPase"/>
</dbReference>
<feature type="region of interest" description="Disordered" evidence="5">
    <location>
        <begin position="93"/>
        <end position="116"/>
    </location>
</feature>
<dbReference type="GO" id="GO:0008270">
    <property type="term" value="F:zinc ion binding"/>
    <property type="evidence" value="ECO:0007669"/>
    <property type="project" value="UniProtKB-KW"/>
</dbReference>
<evidence type="ECO:0000256" key="2">
    <source>
        <dbReference type="ARBA" id="ARBA00022801"/>
    </source>
</evidence>
<dbReference type="CDD" id="cd18793">
    <property type="entry name" value="SF2_C_SNF"/>
    <property type="match status" value="1"/>
</dbReference>
<dbReference type="GO" id="GO:0005524">
    <property type="term" value="F:ATP binding"/>
    <property type="evidence" value="ECO:0007669"/>
    <property type="project" value="UniProtKB-KW"/>
</dbReference>
<dbReference type="SMART" id="SM00487">
    <property type="entry name" value="DEXDc"/>
    <property type="match status" value="1"/>
</dbReference>
<dbReference type="Pfam" id="PF00271">
    <property type="entry name" value="Helicase_C"/>
    <property type="match status" value="1"/>
</dbReference>
<feature type="domain" description="SWIM-type" evidence="6">
    <location>
        <begin position="58"/>
        <end position="86"/>
    </location>
</feature>
<keyword evidence="1" id="KW-0547">Nucleotide-binding</keyword>
<keyword evidence="4" id="KW-0863">Zinc-finger</keyword>
<feature type="region of interest" description="Disordered" evidence="5">
    <location>
        <begin position="451"/>
        <end position="470"/>
    </location>
</feature>
<dbReference type="Pfam" id="PF04434">
    <property type="entry name" value="SWIM"/>
    <property type="match status" value="1"/>
</dbReference>
<feature type="compositionally biased region" description="Gly residues" evidence="5">
    <location>
        <begin position="455"/>
        <end position="465"/>
    </location>
</feature>
<dbReference type="InterPro" id="IPR038718">
    <property type="entry name" value="SNF2-like_sf"/>
</dbReference>
<dbReference type="EMBL" id="CP012670">
    <property type="protein sequence ID" value="AUX21739.1"/>
    <property type="molecule type" value="Genomic_DNA"/>
</dbReference>
<dbReference type="SUPFAM" id="SSF52540">
    <property type="entry name" value="P-loop containing nucleoside triphosphate hydrolases"/>
    <property type="match status" value="2"/>
</dbReference>
<dbReference type="SMART" id="SM00490">
    <property type="entry name" value="HELICc"/>
    <property type="match status" value="1"/>
</dbReference>
<accession>A0A4P2PY34</accession>
<evidence type="ECO:0000313" key="9">
    <source>
        <dbReference type="EMBL" id="AUX21739.1"/>
    </source>
</evidence>